<dbReference type="SUPFAM" id="SSF52087">
    <property type="entry name" value="CRAL/TRIO domain"/>
    <property type="match status" value="1"/>
</dbReference>
<accession>A0A5N5T594</accession>
<keyword evidence="3" id="KW-1185">Reference proteome</keyword>
<dbReference type="PANTHER" id="PTHR23324">
    <property type="entry name" value="SEC14 RELATED PROTEIN"/>
    <property type="match status" value="1"/>
</dbReference>
<dbReference type="AlphaFoldDB" id="A0A5N5T594"/>
<feature type="domain" description="CRAL-TRIO" evidence="1">
    <location>
        <begin position="22"/>
        <end position="197"/>
    </location>
</feature>
<dbReference type="GO" id="GO:0005737">
    <property type="term" value="C:cytoplasm"/>
    <property type="evidence" value="ECO:0007669"/>
    <property type="project" value="TreeGrafter"/>
</dbReference>
<comment type="caution">
    <text evidence="2">The sequence shown here is derived from an EMBL/GenBank/DDBJ whole genome shotgun (WGS) entry which is preliminary data.</text>
</comment>
<reference evidence="2 3" key="1">
    <citation type="journal article" date="2019" name="PLoS Biol.">
        <title>Sex chromosomes control vertical transmission of feminizing Wolbachia symbionts in an isopod.</title>
        <authorList>
            <person name="Becking T."/>
            <person name="Chebbi M.A."/>
            <person name="Giraud I."/>
            <person name="Moumen B."/>
            <person name="Laverre T."/>
            <person name="Caubet Y."/>
            <person name="Peccoud J."/>
            <person name="Gilbert C."/>
            <person name="Cordaux R."/>
        </authorList>
    </citation>
    <scope>NUCLEOTIDE SEQUENCE [LARGE SCALE GENOMIC DNA]</scope>
    <source>
        <strain evidence="2">ANa2</strain>
        <tissue evidence="2">Whole body excluding digestive tract and cuticle</tissue>
    </source>
</reference>
<dbReference type="CDD" id="cd00170">
    <property type="entry name" value="SEC14"/>
    <property type="match status" value="1"/>
</dbReference>
<evidence type="ECO:0000259" key="1">
    <source>
        <dbReference type="PROSITE" id="PS50191"/>
    </source>
</evidence>
<dbReference type="Proteomes" id="UP000326759">
    <property type="component" value="Unassembled WGS sequence"/>
</dbReference>
<dbReference type="PROSITE" id="PS50191">
    <property type="entry name" value="CRAL_TRIO"/>
    <property type="match status" value="1"/>
</dbReference>
<dbReference type="Pfam" id="PF00650">
    <property type="entry name" value="CRAL_TRIO"/>
    <property type="match status" value="1"/>
</dbReference>
<sequence>MLLKSLEWRKNWNVDNILQWNAPEVLQKYYAAGFSGDAKDGSPVLIIPHGNADTRGMLHSCSKRDFINYTVQYLERTMVMIRERKDRPEGPVTNAIFIFDMDNFSFREFTWKPCLDSILQLLQAYEANYPEILKYAFVINAPKIFSAAFALIKPFLNENTIRKVKIFGTRGWREVILNEVSPDQLPAHWGGTMTDPDGNPRCPSKITSCLTIVIVT</sequence>
<dbReference type="InterPro" id="IPR036865">
    <property type="entry name" value="CRAL-TRIO_dom_sf"/>
</dbReference>
<dbReference type="EMBL" id="SEYY01009553">
    <property type="protein sequence ID" value="KAB7501773.1"/>
    <property type="molecule type" value="Genomic_DNA"/>
</dbReference>
<evidence type="ECO:0000313" key="2">
    <source>
        <dbReference type="EMBL" id="KAB7501773.1"/>
    </source>
</evidence>
<name>A0A5N5T594_9CRUS</name>
<gene>
    <name evidence="2" type="ORF">Anas_12607</name>
</gene>
<dbReference type="OrthoDB" id="1434354at2759"/>
<dbReference type="InterPro" id="IPR051064">
    <property type="entry name" value="SEC14/CRAL-TRIO_domain"/>
</dbReference>
<dbReference type="InterPro" id="IPR001251">
    <property type="entry name" value="CRAL-TRIO_dom"/>
</dbReference>
<dbReference type="PANTHER" id="PTHR23324:SF83">
    <property type="entry name" value="SEC14-LIKE PROTEIN 2"/>
    <property type="match status" value="1"/>
</dbReference>
<evidence type="ECO:0000313" key="3">
    <source>
        <dbReference type="Proteomes" id="UP000326759"/>
    </source>
</evidence>
<proteinExistence type="predicted"/>
<organism evidence="2 3">
    <name type="scientific">Armadillidium nasatum</name>
    <dbReference type="NCBI Taxonomy" id="96803"/>
    <lineage>
        <taxon>Eukaryota</taxon>
        <taxon>Metazoa</taxon>
        <taxon>Ecdysozoa</taxon>
        <taxon>Arthropoda</taxon>
        <taxon>Crustacea</taxon>
        <taxon>Multicrustacea</taxon>
        <taxon>Malacostraca</taxon>
        <taxon>Eumalacostraca</taxon>
        <taxon>Peracarida</taxon>
        <taxon>Isopoda</taxon>
        <taxon>Oniscidea</taxon>
        <taxon>Crinocheta</taxon>
        <taxon>Armadillidiidae</taxon>
        <taxon>Armadillidium</taxon>
    </lineage>
</organism>
<protein>
    <submittedName>
        <fullName evidence="2">SEC14-like protein 2</fullName>
    </submittedName>
</protein>
<dbReference type="Gene3D" id="3.40.525.10">
    <property type="entry name" value="CRAL-TRIO lipid binding domain"/>
    <property type="match status" value="1"/>
</dbReference>
<dbReference type="SMART" id="SM00516">
    <property type="entry name" value="SEC14"/>
    <property type="match status" value="1"/>
</dbReference>